<name>A0ACC0APP0_CATRO</name>
<organism evidence="1 2">
    <name type="scientific">Catharanthus roseus</name>
    <name type="common">Madagascar periwinkle</name>
    <name type="synonym">Vinca rosea</name>
    <dbReference type="NCBI Taxonomy" id="4058"/>
    <lineage>
        <taxon>Eukaryota</taxon>
        <taxon>Viridiplantae</taxon>
        <taxon>Streptophyta</taxon>
        <taxon>Embryophyta</taxon>
        <taxon>Tracheophyta</taxon>
        <taxon>Spermatophyta</taxon>
        <taxon>Magnoliopsida</taxon>
        <taxon>eudicotyledons</taxon>
        <taxon>Gunneridae</taxon>
        <taxon>Pentapetalae</taxon>
        <taxon>asterids</taxon>
        <taxon>lamiids</taxon>
        <taxon>Gentianales</taxon>
        <taxon>Apocynaceae</taxon>
        <taxon>Rauvolfioideae</taxon>
        <taxon>Vinceae</taxon>
        <taxon>Catharanthinae</taxon>
        <taxon>Catharanthus</taxon>
    </lineage>
</organism>
<evidence type="ECO:0000313" key="1">
    <source>
        <dbReference type="EMBL" id="KAI5662830.1"/>
    </source>
</evidence>
<protein>
    <submittedName>
        <fullName evidence="1">Uncharacterized protein</fullName>
    </submittedName>
</protein>
<evidence type="ECO:0000313" key="2">
    <source>
        <dbReference type="Proteomes" id="UP001060085"/>
    </source>
</evidence>
<proteinExistence type="predicted"/>
<keyword evidence="2" id="KW-1185">Reference proteome</keyword>
<sequence length="107" mass="12086">MDRSGEVGTKHDKEEKKTVGPRRKRKGEIGKPVALGGEWLHKQLRGERELREPWKKLEQQTNVTATVVQHSKLLCAEAEKKNTAAEAGGFATAKIYFEKGQIFNKLE</sequence>
<dbReference type="Proteomes" id="UP001060085">
    <property type="component" value="Linkage Group LG05"/>
</dbReference>
<comment type="caution">
    <text evidence="1">The sequence shown here is derived from an EMBL/GenBank/DDBJ whole genome shotgun (WGS) entry which is preliminary data.</text>
</comment>
<accession>A0ACC0APP0</accession>
<gene>
    <name evidence="1" type="ORF">M9H77_22153</name>
</gene>
<dbReference type="EMBL" id="CM044705">
    <property type="protein sequence ID" value="KAI5662830.1"/>
    <property type="molecule type" value="Genomic_DNA"/>
</dbReference>
<reference evidence="2" key="1">
    <citation type="journal article" date="2023" name="Nat. Plants">
        <title>Single-cell RNA sequencing provides a high-resolution roadmap for understanding the multicellular compartmentation of specialized metabolism.</title>
        <authorList>
            <person name="Sun S."/>
            <person name="Shen X."/>
            <person name="Li Y."/>
            <person name="Li Y."/>
            <person name="Wang S."/>
            <person name="Li R."/>
            <person name="Zhang H."/>
            <person name="Shen G."/>
            <person name="Guo B."/>
            <person name="Wei J."/>
            <person name="Xu J."/>
            <person name="St-Pierre B."/>
            <person name="Chen S."/>
            <person name="Sun C."/>
        </authorList>
    </citation>
    <scope>NUCLEOTIDE SEQUENCE [LARGE SCALE GENOMIC DNA]</scope>
</reference>